<reference evidence="1 2" key="1">
    <citation type="journal article" date="2016" name="Sci. Rep.">
        <title>Metabolic traits of an uncultured archaeal lineage -MSBL1- from brine pools of the Red Sea.</title>
        <authorList>
            <person name="Mwirichia R."/>
            <person name="Alam I."/>
            <person name="Rashid M."/>
            <person name="Vinu M."/>
            <person name="Ba-Alawi W."/>
            <person name="Anthony Kamau A."/>
            <person name="Kamanda Ngugi D."/>
            <person name="Goker M."/>
            <person name="Klenk H.P."/>
            <person name="Bajic V."/>
            <person name="Stingl U."/>
        </authorList>
    </citation>
    <scope>NUCLEOTIDE SEQUENCE [LARGE SCALE GENOMIC DNA]</scope>
    <source>
        <strain evidence="1">SCGC-AAA261F19</strain>
    </source>
</reference>
<comment type="caution">
    <text evidence="1">The sequence shown here is derived from an EMBL/GenBank/DDBJ whole genome shotgun (WGS) entry which is preliminary data.</text>
</comment>
<organism evidence="1 2">
    <name type="scientific">candidate division MSBL1 archaeon SCGC-AAA261F19</name>
    <dbReference type="NCBI Taxonomy" id="1698275"/>
    <lineage>
        <taxon>Archaea</taxon>
        <taxon>Methanobacteriati</taxon>
        <taxon>Methanobacteriota</taxon>
        <taxon>candidate division MSBL1</taxon>
    </lineage>
</organism>
<evidence type="ECO:0000313" key="2">
    <source>
        <dbReference type="Proteomes" id="UP000070565"/>
    </source>
</evidence>
<protein>
    <submittedName>
        <fullName evidence="1">Uncharacterized protein</fullName>
    </submittedName>
</protein>
<name>A0A133VBT5_9EURY</name>
<evidence type="ECO:0000313" key="1">
    <source>
        <dbReference type="EMBL" id="KXB03909.1"/>
    </source>
</evidence>
<proteinExistence type="predicted"/>
<dbReference type="Pfam" id="PF22263">
    <property type="entry name" value="DUF6951"/>
    <property type="match status" value="1"/>
</dbReference>
<dbReference type="InterPro" id="IPR054227">
    <property type="entry name" value="DUF6951"/>
</dbReference>
<dbReference type="EMBL" id="LHXZ01000001">
    <property type="protein sequence ID" value="KXB03909.1"/>
    <property type="molecule type" value="Genomic_DNA"/>
</dbReference>
<gene>
    <name evidence="1" type="ORF">AKJ45_00160</name>
</gene>
<keyword evidence="2" id="KW-1185">Reference proteome</keyword>
<accession>A0A133VBT5</accession>
<dbReference type="Proteomes" id="UP000070565">
    <property type="component" value="Unassembled WGS sequence"/>
</dbReference>
<sequence>MKAEILGEKIKISADSECKMVEDLCNELNDLEISSCLAKFSENIVYQKASEILKHAACPIPCAIIKAVEVEADAAAESDVSITFIK</sequence>
<dbReference type="AlphaFoldDB" id="A0A133VBT5"/>